<evidence type="ECO:0000256" key="1">
    <source>
        <dbReference type="ARBA" id="ARBA00022987"/>
    </source>
</evidence>
<dbReference type="PANTHER" id="PTHR36852">
    <property type="entry name" value="PROTEIN GVPL 2"/>
    <property type="match status" value="1"/>
</dbReference>
<dbReference type="RefSeq" id="WP_117359599.1">
    <property type="nucleotide sequence ID" value="NZ_QURH01000569.1"/>
</dbReference>
<comment type="subcellular location">
    <subcellularLocation>
        <location evidence="2">Gas vesicle</location>
    </subcellularLocation>
</comment>
<dbReference type="Pfam" id="PF06386">
    <property type="entry name" value="GvpL_GvpF"/>
    <property type="match status" value="1"/>
</dbReference>
<evidence type="ECO:0008006" key="6">
    <source>
        <dbReference type="Google" id="ProtNLM"/>
    </source>
</evidence>
<name>A0A372JGJ9_9ACTN</name>
<evidence type="ECO:0000313" key="4">
    <source>
        <dbReference type="EMBL" id="RFU39090.1"/>
    </source>
</evidence>
<dbReference type="PANTHER" id="PTHR36852:SF1">
    <property type="entry name" value="PROTEIN GVPL 2"/>
    <property type="match status" value="1"/>
</dbReference>
<evidence type="ECO:0000256" key="3">
    <source>
        <dbReference type="ARBA" id="ARBA00035643"/>
    </source>
</evidence>
<accession>A0A372JGJ9</accession>
<dbReference type="GO" id="GO:0031412">
    <property type="term" value="P:gas vesicle organization"/>
    <property type="evidence" value="ECO:0007669"/>
    <property type="project" value="InterPro"/>
</dbReference>
<dbReference type="Proteomes" id="UP000261811">
    <property type="component" value="Unassembled WGS sequence"/>
</dbReference>
<dbReference type="GO" id="GO:0031411">
    <property type="term" value="C:gas vesicle"/>
    <property type="evidence" value="ECO:0007669"/>
    <property type="project" value="UniProtKB-SubCell"/>
</dbReference>
<comment type="similarity">
    <text evidence="3">Belongs to the gas vesicle GvpF/GvpL family.</text>
</comment>
<evidence type="ECO:0000256" key="2">
    <source>
        <dbReference type="ARBA" id="ARBA00035108"/>
    </source>
</evidence>
<dbReference type="InterPro" id="IPR009430">
    <property type="entry name" value="GvpL/GvpF"/>
</dbReference>
<keyword evidence="5" id="KW-1185">Reference proteome</keyword>
<gene>
    <name evidence="4" type="ORF">DZF91_24240</name>
</gene>
<evidence type="ECO:0000313" key="5">
    <source>
        <dbReference type="Proteomes" id="UP000261811"/>
    </source>
</evidence>
<dbReference type="OrthoDB" id="3867411at2"/>
<proteinExistence type="inferred from homology"/>
<dbReference type="AlphaFoldDB" id="A0A372JGJ9"/>
<protein>
    <recommendedName>
        <fullName evidence="6">Gas vesicle protein</fullName>
    </recommendedName>
</protein>
<sequence>MTTPQAESQTVPQYVYGVTRADATIPDDLAGLEDQPVRVVSHDGLAALTSDLPTGRPLGQRADLMAHQRVLQALVEGGTPVLPFRFGAALADADAVRGELLESNTDRLTEVLDGIDGRIAVRVKGTYDQDAVLREVLTEDPEIAELSARLREVPEEAADAVHFDRVRLGEMIVNALHARRERDGERLLSALAPLAQAVVAHDPARDEDVLDASMLVTEAKRAEFEKAVESLSEEHGDRIRLRMVGPLPPYDFVPEG</sequence>
<reference evidence="4 5" key="1">
    <citation type="submission" date="2018-08" db="EMBL/GenBank/DDBJ databases">
        <title>Actinomadura jelena sp. nov., a novel Actinomycete isolated from soil in Chad.</title>
        <authorList>
            <person name="Shi L."/>
        </authorList>
    </citation>
    <scope>NUCLEOTIDE SEQUENCE [LARGE SCALE GENOMIC DNA]</scope>
    <source>
        <strain evidence="4 5">NEAU-G17</strain>
    </source>
</reference>
<comment type="caution">
    <text evidence="4">The sequence shown here is derived from an EMBL/GenBank/DDBJ whole genome shotgun (WGS) entry which is preliminary data.</text>
</comment>
<dbReference type="EMBL" id="QURH01000569">
    <property type="protein sequence ID" value="RFU39090.1"/>
    <property type="molecule type" value="Genomic_DNA"/>
</dbReference>
<organism evidence="4 5">
    <name type="scientific">Actinomadura logoneensis</name>
    <dbReference type="NCBI Taxonomy" id="2293572"/>
    <lineage>
        <taxon>Bacteria</taxon>
        <taxon>Bacillati</taxon>
        <taxon>Actinomycetota</taxon>
        <taxon>Actinomycetes</taxon>
        <taxon>Streptosporangiales</taxon>
        <taxon>Thermomonosporaceae</taxon>
        <taxon>Actinomadura</taxon>
    </lineage>
</organism>
<keyword evidence="1" id="KW-0304">Gas vesicle</keyword>